<sequence length="514" mass="54991">MRTNAFFCLSLISGLLAANISHADVWQNPGLAPNSGNNIHNDSYMSDNYTLPGPTTAATQAEVKQVNFFLSLDLSTKQAAFRGLGECAAQTFDASGHLYTICAGIPVNNTPSKKLLMAFSANLQPLAWHELPSNGSTSLTDFGGGGYFFLDNQYRPVVVQNDGHLVVYQATLGTPLSLGSFTAVRDIDLSGYLPDGDKLYSAMPDKAGYIWWVSSQGIIGTIAPDDSVKRVDLNDPDGDGIRVAADASNFQKIANSLAVDEGDKANGYSGVYIVSTHRLYRFATNADGTPVKRWAAHYQRGTAIKSGQVSQGSGSTPTVFTMAGRRYVAITDNATPMHVNIYRAEVKLGANETRLFAQAVPFATDKSADENSLIAYPTATGVALFAENNYGYSAPQSVGGNLTTEPGFARIEVTPDGAAVSSVNNTISVPSIVSKSNSADGVVYTYEKRTDGYWYLTGLSADDVNQVLFSVKIGNPSENLLEQQYNNHYSALSLGADGSIYYGTVFGITQVKLH</sequence>
<evidence type="ECO:0000313" key="3">
    <source>
        <dbReference type="Proteomes" id="UP000237423"/>
    </source>
</evidence>
<dbReference type="Proteomes" id="UP000237423">
    <property type="component" value="Unassembled WGS sequence"/>
</dbReference>
<evidence type="ECO:0000256" key="1">
    <source>
        <dbReference type="SAM" id="SignalP"/>
    </source>
</evidence>
<accession>A0A2S5CM29</accession>
<keyword evidence="1" id="KW-0732">Signal</keyword>
<feature type="chain" id="PRO_5015542664" evidence="1">
    <location>
        <begin position="24"/>
        <end position="514"/>
    </location>
</feature>
<gene>
    <name evidence="2" type="ORF">AADEFJLK_02091</name>
</gene>
<protein>
    <submittedName>
        <fullName evidence="2">Uncharacterized protein</fullName>
    </submittedName>
</protein>
<dbReference type="EMBL" id="PGFZ01000004">
    <property type="protein sequence ID" value="POZ51873.1"/>
    <property type="molecule type" value="Genomic_DNA"/>
</dbReference>
<dbReference type="RefSeq" id="WP_103974218.1">
    <property type="nucleotide sequence ID" value="NZ_PGFZ01000004.1"/>
</dbReference>
<name>A0A2S5CM29_9GAMM</name>
<evidence type="ECO:0000313" key="2">
    <source>
        <dbReference type="EMBL" id="POZ51873.1"/>
    </source>
</evidence>
<comment type="caution">
    <text evidence="2">The sequence shown here is derived from an EMBL/GenBank/DDBJ whole genome shotgun (WGS) entry which is preliminary data.</text>
</comment>
<feature type="signal peptide" evidence="1">
    <location>
        <begin position="1"/>
        <end position="23"/>
    </location>
</feature>
<organism evidence="2 3">
    <name type="scientific">Methylovulum psychrotolerans</name>
    <dbReference type="NCBI Taxonomy" id="1704499"/>
    <lineage>
        <taxon>Bacteria</taxon>
        <taxon>Pseudomonadati</taxon>
        <taxon>Pseudomonadota</taxon>
        <taxon>Gammaproteobacteria</taxon>
        <taxon>Methylococcales</taxon>
        <taxon>Methylococcaceae</taxon>
        <taxon>Methylovulum</taxon>
    </lineage>
</organism>
<proteinExistence type="predicted"/>
<reference evidence="2 3" key="1">
    <citation type="submission" date="2017-11" db="EMBL/GenBank/DDBJ databases">
        <title>Draft Genome Sequence of Methylobacter psychrotolerans Sph1T, an Obligate Methanotroph from Low-Temperature Environments.</title>
        <authorList>
            <person name="Oshkin I.Y."/>
            <person name="Miroshnikov K."/>
            <person name="Belova S.E."/>
            <person name="Korzhenkov A."/>
            <person name="Toshchakov S.V."/>
            <person name="Dedysh S.N."/>
        </authorList>
    </citation>
    <scope>NUCLEOTIDE SEQUENCE [LARGE SCALE GENOMIC DNA]</scope>
    <source>
        <strain evidence="2 3">Sph1</strain>
    </source>
</reference>
<dbReference type="AlphaFoldDB" id="A0A2S5CM29"/>